<feature type="compositionally biased region" description="Low complexity" evidence="1">
    <location>
        <begin position="183"/>
        <end position="206"/>
    </location>
</feature>
<evidence type="ECO:0000256" key="1">
    <source>
        <dbReference type="SAM" id="MobiDB-lite"/>
    </source>
</evidence>
<sequence length="641" mass="70134">MSTTHDHLEANQVWHADWNEPDRRDSVRWSASSIPRSPYIESVYGCVDRKYSDDQLSQAEIIDVQRATRQPVLRRRRSSVIPPPPSPSIRSGYCPRRHSLLDSMDGDASSITSFPHLPTSEHGPSPQSSLYQVSLGSGNAADTHSRGAALSDAQAYHPQDEADPSTWPRPTSGPYALRSRAISTAPGSFTSASSSANSSYSYTLSTPPDTTERKASHLTSLIDAMPQPGYRSVYGGEIREEDGIDALYHPAVLSGSATMDFLDTSMVSNKAIPVQMEYTQVHAVPDPSLSNNAVPPPTLSRNGWDEEETREHGRDARANTFRSQREASWYATSIGPTESSASSMTSQTFGSRKGRDELPIHTTPRTSPSISISISSTIAPVYPQDMRVNMAQDMEPIHNLSSSSATSCPPGPSPSINFSSLSSYMASKDPKAKESSVSQAQHPKFLEGRRSLRMHLGVALLIESVLCISLSTIVATIYSELQWVAYLLVGIFVILLCPIHGLRYRADLSTLQAQVQVETAFSRSDPSSITTVSDIPRSYSPTHSYISSMYTQNTQEVKHHSHDEVDSGCEEVDIEKGHGHPRQRRSSLASSTISYNTAGPEDDHARNSFPSSFRRNTEAALDAIHDLYLARIPLAASSKPE</sequence>
<protein>
    <submittedName>
        <fullName evidence="3">Uncharacterized protein</fullName>
    </submittedName>
</protein>
<feature type="compositionally biased region" description="Low complexity" evidence="1">
    <location>
        <begin position="360"/>
        <end position="370"/>
    </location>
</feature>
<evidence type="ECO:0000313" key="4">
    <source>
        <dbReference type="Proteomes" id="UP000267251"/>
    </source>
</evidence>
<dbReference type="EMBL" id="KZ988365">
    <property type="protein sequence ID" value="RKP12354.1"/>
    <property type="molecule type" value="Genomic_DNA"/>
</dbReference>
<dbReference type="AlphaFoldDB" id="A0A4P9Y0Z7"/>
<feature type="compositionally biased region" description="Polar residues" evidence="1">
    <location>
        <begin position="335"/>
        <end position="350"/>
    </location>
</feature>
<name>A0A4P9Y0Z7_9FUNG</name>
<gene>
    <name evidence="3" type="ORF">BJ684DRAFT_17147</name>
</gene>
<dbReference type="Proteomes" id="UP000267251">
    <property type="component" value="Unassembled WGS sequence"/>
</dbReference>
<feature type="transmembrane region" description="Helical" evidence="2">
    <location>
        <begin position="456"/>
        <end position="477"/>
    </location>
</feature>
<accession>A0A4P9Y0Z7</accession>
<feature type="region of interest" description="Disordered" evidence="1">
    <location>
        <begin position="335"/>
        <end position="370"/>
    </location>
</feature>
<feature type="region of interest" description="Disordered" evidence="1">
    <location>
        <begin position="574"/>
        <end position="611"/>
    </location>
</feature>
<keyword evidence="2" id="KW-0812">Transmembrane</keyword>
<evidence type="ECO:0000313" key="3">
    <source>
        <dbReference type="EMBL" id="RKP12354.1"/>
    </source>
</evidence>
<feature type="compositionally biased region" description="Polar residues" evidence="1">
    <location>
        <begin position="586"/>
        <end position="597"/>
    </location>
</feature>
<feature type="region of interest" description="Disordered" evidence="1">
    <location>
        <begin position="70"/>
        <end position="214"/>
    </location>
</feature>
<proteinExistence type="predicted"/>
<feature type="transmembrane region" description="Helical" evidence="2">
    <location>
        <begin position="483"/>
        <end position="502"/>
    </location>
</feature>
<dbReference type="OrthoDB" id="10496706at2759"/>
<keyword evidence="4" id="KW-1185">Reference proteome</keyword>
<keyword evidence="2" id="KW-0472">Membrane</keyword>
<organism evidence="3 4">
    <name type="scientific">Piptocephalis cylindrospora</name>
    <dbReference type="NCBI Taxonomy" id="1907219"/>
    <lineage>
        <taxon>Eukaryota</taxon>
        <taxon>Fungi</taxon>
        <taxon>Fungi incertae sedis</taxon>
        <taxon>Zoopagomycota</taxon>
        <taxon>Zoopagomycotina</taxon>
        <taxon>Zoopagomycetes</taxon>
        <taxon>Zoopagales</taxon>
        <taxon>Piptocephalidaceae</taxon>
        <taxon>Piptocephalis</taxon>
    </lineage>
</organism>
<evidence type="ECO:0000256" key="2">
    <source>
        <dbReference type="SAM" id="Phobius"/>
    </source>
</evidence>
<feature type="region of interest" description="Disordered" evidence="1">
    <location>
        <begin position="285"/>
        <end position="317"/>
    </location>
</feature>
<keyword evidence="2" id="KW-1133">Transmembrane helix</keyword>
<feature type="compositionally biased region" description="Polar residues" evidence="1">
    <location>
        <begin position="125"/>
        <end position="142"/>
    </location>
</feature>
<reference evidence="4" key="1">
    <citation type="journal article" date="2018" name="Nat. Microbiol.">
        <title>Leveraging single-cell genomics to expand the fungal tree of life.</title>
        <authorList>
            <person name="Ahrendt S.R."/>
            <person name="Quandt C.A."/>
            <person name="Ciobanu D."/>
            <person name="Clum A."/>
            <person name="Salamov A."/>
            <person name="Andreopoulos B."/>
            <person name="Cheng J.F."/>
            <person name="Woyke T."/>
            <person name="Pelin A."/>
            <person name="Henrissat B."/>
            <person name="Reynolds N.K."/>
            <person name="Benny G.L."/>
            <person name="Smith M.E."/>
            <person name="James T.Y."/>
            <person name="Grigoriev I.V."/>
        </authorList>
    </citation>
    <scope>NUCLEOTIDE SEQUENCE [LARGE SCALE GENOMIC DNA]</scope>
</reference>